<accession>A0A0T5P982</accession>
<evidence type="ECO:0000259" key="1">
    <source>
        <dbReference type="Pfam" id="PF20434"/>
    </source>
</evidence>
<dbReference type="Gene3D" id="3.40.50.1820">
    <property type="entry name" value="alpha/beta hydrolase"/>
    <property type="match status" value="1"/>
</dbReference>
<dbReference type="InterPro" id="IPR049492">
    <property type="entry name" value="BD-FAE-like_dom"/>
</dbReference>
<evidence type="ECO:0000313" key="3">
    <source>
        <dbReference type="EMBL" id="QEW26587.1"/>
    </source>
</evidence>
<dbReference type="Proteomes" id="UP000325785">
    <property type="component" value="Chromosome"/>
</dbReference>
<dbReference type="EMBL" id="CP031598">
    <property type="protein sequence ID" value="QEW26587.1"/>
    <property type="molecule type" value="Genomic_DNA"/>
</dbReference>
<protein>
    <submittedName>
        <fullName evidence="3">Carboxylesterase family protein</fullName>
    </submittedName>
</protein>
<evidence type="ECO:0000313" key="4">
    <source>
        <dbReference type="Proteomes" id="UP000051401"/>
    </source>
</evidence>
<dbReference type="InterPro" id="IPR029058">
    <property type="entry name" value="AB_hydrolase_fold"/>
</dbReference>
<reference evidence="2 4" key="1">
    <citation type="submission" date="2015-04" db="EMBL/GenBank/DDBJ databases">
        <title>The draft genome sequence of Roseovarius indicus B108T.</title>
        <authorList>
            <person name="Li G."/>
            <person name="Lai Q."/>
            <person name="Shao Z."/>
            <person name="Yan P."/>
        </authorList>
    </citation>
    <scope>NUCLEOTIDE SEQUENCE [LARGE SCALE GENOMIC DNA]</scope>
    <source>
        <strain evidence="2 4">B108</strain>
    </source>
</reference>
<dbReference type="AlphaFoldDB" id="A0A0T5P982"/>
<dbReference type="Proteomes" id="UP000051401">
    <property type="component" value="Unassembled WGS sequence"/>
</dbReference>
<reference evidence="3 5" key="2">
    <citation type="submission" date="2018-08" db="EMBL/GenBank/DDBJ databases">
        <title>Genetic Globetrotter - A new plasmid hitch-hiking vast phylogenetic and geographic distances.</title>
        <authorList>
            <person name="Vollmers J."/>
            <person name="Petersen J."/>
        </authorList>
    </citation>
    <scope>NUCLEOTIDE SEQUENCE [LARGE SCALE GENOMIC DNA]</scope>
    <source>
        <strain evidence="3 5">DSM 26383</strain>
    </source>
</reference>
<dbReference type="EMBL" id="LAXI01000007">
    <property type="protein sequence ID" value="KRS17406.1"/>
    <property type="molecule type" value="Genomic_DNA"/>
</dbReference>
<organism evidence="2 4">
    <name type="scientific">Roseovarius indicus</name>
    <dbReference type="NCBI Taxonomy" id="540747"/>
    <lineage>
        <taxon>Bacteria</taxon>
        <taxon>Pseudomonadati</taxon>
        <taxon>Pseudomonadota</taxon>
        <taxon>Alphaproteobacteria</taxon>
        <taxon>Rhodobacterales</taxon>
        <taxon>Roseobacteraceae</taxon>
        <taxon>Roseovarius</taxon>
    </lineage>
</organism>
<dbReference type="KEGG" id="rid:RIdsm_02387"/>
<gene>
    <name evidence="3" type="ORF">RIdsm_02387</name>
    <name evidence="2" type="ORF">XM52_12985</name>
</gene>
<feature type="domain" description="BD-FAE-like" evidence="1">
    <location>
        <begin position="39"/>
        <end position="93"/>
    </location>
</feature>
<dbReference type="STRING" id="540747.SAMN04488031_101955"/>
<evidence type="ECO:0000313" key="5">
    <source>
        <dbReference type="Proteomes" id="UP000325785"/>
    </source>
</evidence>
<keyword evidence="4" id="KW-1185">Reference proteome</keyword>
<dbReference type="PATRIC" id="fig|540747.5.peg.5632"/>
<evidence type="ECO:0000313" key="2">
    <source>
        <dbReference type="EMBL" id="KRS17406.1"/>
    </source>
</evidence>
<proteinExistence type="predicted"/>
<name>A0A0T5P982_9RHOB</name>
<sequence length="270" mass="29542">MGALEFADFDKRAGTRMVADAVYGHAPLDGQEVALHATLYLPKQRRRRPPPLLVWIHGGGFRDGAHDQLQIRRLARQLTIEGFALATPEYRLGAGAADLSEGSRARLDELERMPVAEGAGWFSGAAAIAAAEDLSRFMTWLEGVRDEIGFAGRPVLGGSGAGAVTAFNLAFLAPWLGFERPDPAGILSFSGGFAWPELYEAGKYPVFALHNPFDEKLAIGSIRALSQLDPRLELLEAWEQEHGLLRVHPKETKPVTFGRIRGFVERWTAA</sequence>
<dbReference type="SUPFAM" id="SSF53474">
    <property type="entry name" value="alpha/beta-Hydrolases"/>
    <property type="match status" value="1"/>
</dbReference>
<dbReference type="Pfam" id="PF20434">
    <property type="entry name" value="BD-FAE"/>
    <property type="match status" value="1"/>
</dbReference>